<keyword evidence="3" id="KW-1185">Reference proteome</keyword>
<sequence>MLFKWIAVFAAGISATLAQTIELGFPQNGDNFCPGQEATTRLFNRWESVASTVQVGIALGIDDCENGLWPDPADGLGFVLYAGPWTPESHGPPYAYGYYQNFTVTILSYLTKGPAIFTLTHFCLIGADWYLFLEFRNVTVKVV</sequence>
<reference evidence="2" key="1">
    <citation type="journal article" date="2020" name="New Phytol.">
        <title>Comparative genomics reveals dynamic genome evolution in host specialist ectomycorrhizal fungi.</title>
        <authorList>
            <person name="Lofgren L.A."/>
            <person name="Nguyen N.H."/>
            <person name="Vilgalys R."/>
            <person name="Ruytinx J."/>
            <person name="Liao H.L."/>
            <person name="Branco S."/>
            <person name="Kuo A."/>
            <person name="LaButti K."/>
            <person name="Lipzen A."/>
            <person name="Andreopoulos W."/>
            <person name="Pangilinan J."/>
            <person name="Riley R."/>
            <person name="Hundley H."/>
            <person name="Na H."/>
            <person name="Barry K."/>
            <person name="Grigoriev I.V."/>
            <person name="Stajich J.E."/>
            <person name="Kennedy P.G."/>
        </authorList>
    </citation>
    <scope>NUCLEOTIDE SEQUENCE</scope>
    <source>
        <strain evidence="2">FC203</strain>
    </source>
</reference>
<comment type="caution">
    <text evidence="2">The sequence shown here is derived from an EMBL/GenBank/DDBJ whole genome shotgun (WGS) entry which is preliminary data.</text>
</comment>
<keyword evidence="1" id="KW-0732">Signal</keyword>
<feature type="signal peptide" evidence="1">
    <location>
        <begin position="1"/>
        <end position="18"/>
    </location>
</feature>
<dbReference type="EMBL" id="JABBWK010000029">
    <property type="protein sequence ID" value="KAG1899998.1"/>
    <property type="molecule type" value="Genomic_DNA"/>
</dbReference>
<dbReference type="GeneID" id="64659921"/>
<evidence type="ECO:0000256" key="1">
    <source>
        <dbReference type="SAM" id="SignalP"/>
    </source>
</evidence>
<dbReference type="Proteomes" id="UP001195769">
    <property type="component" value="Unassembled WGS sequence"/>
</dbReference>
<feature type="chain" id="PRO_5042118112" evidence="1">
    <location>
        <begin position="19"/>
        <end position="143"/>
    </location>
</feature>
<organism evidence="2 3">
    <name type="scientific">Suillus fuscotomentosus</name>
    <dbReference type="NCBI Taxonomy" id="1912939"/>
    <lineage>
        <taxon>Eukaryota</taxon>
        <taxon>Fungi</taxon>
        <taxon>Dikarya</taxon>
        <taxon>Basidiomycota</taxon>
        <taxon>Agaricomycotina</taxon>
        <taxon>Agaricomycetes</taxon>
        <taxon>Agaricomycetidae</taxon>
        <taxon>Boletales</taxon>
        <taxon>Suillineae</taxon>
        <taxon>Suillaceae</taxon>
        <taxon>Suillus</taxon>
    </lineage>
</organism>
<name>A0AAD4HKJ0_9AGAM</name>
<dbReference type="AlphaFoldDB" id="A0AAD4HKJ0"/>
<protein>
    <submittedName>
        <fullName evidence="2">Uncharacterized protein</fullName>
    </submittedName>
</protein>
<dbReference type="RefSeq" id="XP_041225574.1">
    <property type="nucleotide sequence ID" value="XM_041365623.1"/>
</dbReference>
<evidence type="ECO:0000313" key="2">
    <source>
        <dbReference type="EMBL" id="KAG1899998.1"/>
    </source>
</evidence>
<evidence type="ECO:0000313" key="3">
    <source>
        <dbReference type="Proteomes" id="UP001195769"/>
    </source>
</evidence>
<accession>A0AAD4HKJ0</accession>
<gene>
    <name evidence="2" type="ORF">F5891DRAFT_1173349</name>
</gene>
<proteinExistence type="predicted"/>